<comment type="similarity">
    <text evidence="2">Belongs to the TALE/BELL homeobox family.</text>
</comment>
<keyword evidence="3" id="KW-0805">Transcription regulation</keyword>
<evidence type="ECO:0000256" key="8">
    <source>
        <dbReference type="PROSITE-ProRule" id="PRU00108"/>
    </source>
</evidence>
<evidence type="ECO:0000313" key="11">
    <source>
        <dbReference type="EMBL" id="KAK8959562.1"/>
    </source>
</evidence>
<keyword evidence="5 8" id="KW-0371">Homeobox</keyword>
<evidence type="ECO:0000256" key="1">
    <source>
        <dbReference type="ARBA" id="ARBA00004123"/>
    </source>
</evidence>
<dbReference type="SMART" id="SM00389">
    <property type="entry name" value="HOX"/>
    <property type="match status" value="1"/>
</dbReference>
<dbReference type="PANTHER" id="PTHR11850">
    <property type="entry name" value="HOMEOBOX PROTEIN TRANSCRIPTION FACTORS"/>
    <property type="match status" value="1"/>
</dbReference>
<proteinExistence type="inferred from homology"/>
<evidence type="ECO:0000256" key="3">
    <source>
        <dbReference type="ARBA" id="ARBA00023015"/>
    </source>
</evidence>
<keyword evidence="4 8" id="KW-0238">DNA-binding</keyword>
<dbReference type="SUPFAM" id="SSF46689">
    <property type="entry name" value="Homeodomain-like"/>
    <property type="match status" value="1"/>
</dbReference>
<dbReference type="Gene3D" id="1.10.10.60">
    <property type="entry name" value="Homeodomain-like"/>
    <property type="match status" value="1"/>
</dbReference>
<feature type="compositionally biased region" description="Low complexity" evidence="9">
    <location>
        <begin position="348"/>
        <end position="357"/>
    </location>
</feature>
<name>A0ABR2M5X0_9ASPA</name>
<evidence type="ECO:0000256" key="5">
    <source>
        <dbReference type="ARBA" id="ARBA00023155"/>
    </source>
</evidence>
<organism evidence="11 12">
    <name type="scientific">Platanthera guangdongensis</name>
    <dbReference type="NCBI Taxonomy" id="2320717"/>
    <lineage>
        <taxon>Eukaryota</taxon>
        <taxon>Viridiplantae</taxon>
        <taxon>Streptophyta</taxon>
        <taxon>Embryophyta</taxon>
        <taxon>Tracheophyta</taxon>
        <taxon>Spermatophyta</taxon>
        <taxon>Magnoliopsida</taxon>
        <taxon>Liliopsida</taxon>
        <taxon>Asparagales</taxon>
        <taxon>Orchidaceae</taxon>
        <taxon>Orchidoideae</taxon>
        <taxon>Orchideae</taxon>
        <taxon>Orchidinae</taxon>
        <taxon>Platanthera</taxon>
    </lineage>
</organism>
<dbReference type="InterPro" id="IPR050224">
    <property type="entry name" value="TALE_homeobox"/>
</dbReference>
<evidence type="ECO:0000256" key="6">
    <source>
        <dbReference type="ARBA" id="ARBA00023163"/>
    </source>
</evidence>
<dbReference type="InterPro" id="IPR001356">
    <property type="entry name" value="HD"/>
</dbReference>
<evidence type="ECO:0000313" key="12">
    <source>
        <dbReference type="Proteomes" id="UP001412067"/>
    </source>
</evidence>
<dbReference type="Pfam" id="PF07526">
    <property type="entry name" value="POX"/>
    <property type="match status" value="1"/>
</dbReference>
<comment type="subcellular location">
    <subcellularLocation>
        <location evidence="1 8">Nucleus</location>
    </subcellularLocation>
</comment>
<evidence type="ECO:0000256" key="9">
    <source>
        <dbReference type="SAM" id="MobiDB-lite"/>
    </source>
</evidence>
<evidence type="ECO:0000256" key="7">
    <source>
        <dbReference type="ARBA" id="ARBA00023242"/>
    </source>
</evidence>
<evidence type="ECO:0000256" key="2">
    <source>
        <dbReference type="ARBA" id="ARBA00006454"/>
    </source>
</evidence>
<accession>A0ABR2M5X0</accession>
<keyword evidence="6" id="KW-0804">Transcription</keyword>
<dbReference type="CDD" id="cd00086">
    <property type="entry name" value="homeodomain"/>
    <property type="match status" value="1"/>
</dbReference>
<feature type="region of interest" description="Disordered" evidence="9">
    <location>
        <begin position="343"/>
        <end position="364"/>
    </location>
</feature>
<dbReference type="InterPro" id="IPR006563">
    <property type="entry name" value="POX_dom"/>
</dbReference>
<evidence type="ECO:0000256" key="4">
    <source>
        <dbReference type="ARBA" id="ARBA00023125"/>
    </source>
</evidence>
<feature type="DNA-binding region" description="Homeobox" evidence="8">
    <location>
        <begin position="254"/>
        <end position="316"/>
    </location>
</feature>
<sequence length="456" mass="50624">MSTANYTPRCGGEQQQPAGDVDFFYHVPQHSRRDKFRFPTENTTAAAAATALSFPQGFAQGFALSLSPVVEAAAPVGPFTGYAAVLNRSGFVEPARQLLEEICQFGRRDFAGCGWQHPPPDAAAAFAQEGEPLEKFACSSTDHQQGRHLKKIKLVSMLDEVYKNYRAYHQHVEAVIASFETVAGLNTAVPYVSMALISMSRSFRSLKNVISSNLNQLNKVSGKREISGFGLTRSSAASDEACPQRRNFGSIAQVWRPQRGLPEHAVGVLKAWLFQHFLHPYPTDNDKQLLAKQTALTRNQVSNWFINARVRLWKPMVEEIHNLELLQLQKSAAAGNTVRSTDFQTLQPSSSPATSSSNRLPENIGPQINYNQNRYYKPSSIHDLPRIEEPSYFVFNDYIGHGQAVGGNSVSLTLGLHQNTHTVCMPEMNVARSFGLEECNNPYVLGAFEGQEIRQY</sequence>
<dbReference type="SMART" id="SM00574">
    <property type="entry name" value="POX"/>
    <property type="match status" value="1"/>
</dbReference>
<dbReference type="Pfam" id="PF05920">
    <property type="entry name" value="Homeobox_KN"/>
    <property type="match status" value="1"/>
</dbReference>
<dbReference type="Proteomes" id="UP001412067">
    <property type="component" value="Unassembled WGS sequence"/>
</dbReference>
<keyword evidence="7 8" id="KW-0539">Nucleus</keyword>
<dbReference type="EMBL" id="JBBWWR010000011">
    <property type="protein sequence ID" value="KAK8959562.1"/>
    <property type="molecule type" value="Genomic_DNA"/>
</dbReference>
<dbReference type="InterPro" id="IPR009057">
    <property type="entry name" value="Homeodomain-like_sf"/>
</dbReference>
<dbReference type="PROSITE" id="PS50071">
    <property type="entry name" value="HOMEOBOX_2"/>
    <property type="match status" value="1"/>
</dbReference>
<feature type="domain" description="Homeobox" evidence="10">
    <location>
        <begin position="252"/>
        <end position="315"/>
    </location>
</feature>
<comment type="caution">
    <text evidence="11">The sequence shown here is derived from an EMBL/GenBank/DDBJ whole genome shotgun (WGS) entry which is preliminary data.</text>
</comment>
<gene>
    <name evidence="11" type="primary">BLH8</name>
    <name evidence="11" type="ORF">KSP40_PGU014791</name>
</gene>
<reference evidence="11 12" key="1">
    <citation type="journal article" date="2022" name="Nat. Plants">
        <title>Genomes of leafy and leafless Platanthera orchids illuminate the evolution of mycoheterotrophy.</title>
        <authorList>
            <person name="Li M.H."/>
            <person name="Liu K.W."/>
            <person name="Li Z."/>
            <person name="Lu H.C."/>
            <person name="Ye Q.L."/>
            <person name="Zhang D."/>
            <person name="Wang J.Y."/>
            <person name="Li Y.F."/>
            <person name="Zhong Z.M."/>
            <person name="Liu X."/>
            <person name="Yu X."/>
            <person name="Liu D.K."/>
            <person name="Tu X.D."/>
            <person name="Liu B."/>
            <person name="Hao Y."/>
            <person name="Liao X.Y."/>
            <person name="Jiang Y.T."/>
            <person name="Sun W.H."/>
            <person name="Chen J."/>
            <person name="Chen Y.Q."/>
            <person name="Ai Y."/>
            <person name="Zhai J.W."/>
            <person name="Wu S.S."/>
            <person name="Zhou Z."/>
            <person name="Hsiao Y.Y."/>
            <person name="Wu W.L."/>
            <person name="Chen Y.Y."/>
            <person name="Lin Y.F."/>
            <person name="Hsu J.L."/>
            <person name="Li C.Y."/>
            <person name="Wang Z.W."/>
            <person name="Zhao X."/>
            <person name="Zhong W.Y."/>
            <person name="Ma X.K."/>
            <person name="Ma L."/>
            <person name="Huang J."/>
            <person name="Chen G.Z."/>
            <person name="Huang M.Z."/>
            <person name="Huang L."/>
            <person name="Peng D.H."/>
            <person name="Luo Y.B."/>
            <person name="Zou S.Q."/>
            <person name="Chen S.P."/>
            <person name="Lan S."/>
            <person name="Tsai W.C."/>
            <person name="Van de Peer Y."/>
            <person name="Liu Z.J."/>
        </authorList>
    </citation>
    <scope>NUCLEOTIDE SEQUENCE [LARGE SCALE GENOMIC DNA]</scope>
    <source>
        <strain evidence="11">Lor288</strain>
    </source>
</reference>
<protein>
    <submittedName>
        <fullName evidence="11">BEL1-like homeodomain protein 8</fullName>
    </submittedName>
</protein>
<evidence type="ECO:0000259" key="10">
    <source>
        <dbReference type="PROSITE" id="PS50071"/>
    </source>
</evidence>
<dbReference type="InterPro" id="IPR008422">
    <property type="entry name" value="KN_HD"/>
</dbReference>
<keyword evidence="12" id="KW-1185">Reference proteome</keyword>